<evidence type="ECO:0000259" key="3">
    <source>
        <dbReference type="Pfam" id="PF00881"/>
    </source>
</evidence>
<dbReference type="OrthoDB" id="9812105at2"/>
<feature type="domain" description="Nitroreductase" evidence="3">
    <location>
        <begin position="8"/>
        <end position="160"/>
    </location>
</feature>
<sequence length="180" mass="20031">MEFTKCVSGRRSIRIYKKNTVDREILEKIVATAIFSPSWKNCQAIRYTVIDNLDLKNQIADQCILGFAPNQNVIKSAPVLVIQTIIASRSGFERDGSYSTVKGDGWEMFDAGISAQTFCLSAYNEGLGTLIMGLFDESRLIELVNIPEGQKVISLIALGYPDETPTMPKRKDVSQILTFV</sequence>
<dbReference type="PANTHER" id="PTHR43673:SF10">
    <property type="entry name" value="NADH DEHYDROGENASE_NAD(P)H NITROREDUCTASE XCC3605-RELATED"/>
    <property type="match status" value="1"/>
</dbReference>
<evidence type="ECO:0000256" key="2">
    <source>
        <dbReference type="ARBA" id="ARBA00023002"/>
    </source>
</evidence>
<keyword evidence="2" id="KW-0560">Oxidoreductase</keyword>
<dbReference type="AlphaFoldDB" id="V4EZX1"/>
<dbReference type="Pfam" id="PF00881">
    <property type="entry name" value="Nitroreductase"/>
    <property type="match status" value="1"/>
</dbReference>
<comment type="similarity">
    <text evidence="1">Belongs to the nitroreductase family.</text>
</comment>
<accession>V4EZX1</accession>
<keyword evidence="5" id="KW-1185">Reference proteome</keyword>
<dbReference type="Gene3D" id="3.40.109.10">
    <property type="entry name" value="NADH Oxidase"/>
    <property type="match status" value="1"/>
</dbReference>
<dbReference type="EMBL" id="AXUN02000164">
    <property type="protein sequence ID" value="ETA81052.1"/>
    <property type="molecule type" value="Genomic_DNA"/>
</dbReference>
<dbReference type="PANTHER" id="PTHR43673">
    <property type="entry name" value="NAD(P)H NITROREDUCTASE YDGI-RELATED"/>
    <property type="match status" value="1"/>
</dbReference>
<proteinExistence type="inferred from homology"/>
<name>V4EZX1_9CLOT</name>
<evidence type="ECO:0000313" key="5">
    <source>
        <dbReference type="Proteomes" id="UP000017747"/>
    </source>
</evidence>
<evidence type="ECO:0000313" key="4">
    <source>
        <dbReference type="EMBL" id="ETA81052.1"/>
    </source>
</evidence>
<dbReference type="Proteomes" id="UP000017747">
    <property type="component" value="Unassembled WGS sequence"/>
</dbReference>
<dbReference type="SUPFAM" id="SSF55469">
    <property type="entry name" value="FMN-dependent nitroreductase-like"/>
    <property type="match status" value="1"/>
</dbReference>
<reference evidence="4 5" key="1">
    <citation type="journal article" date="2014" name="Genome Announc.">
        <title>Genome Sequence of Youngiibacter fragilis, the Type Strain of the Genus Youngiibacter.</title>
        <authorList>
            <person name="Wawrik C.B."/>
            <person name="Callaghan A.V."/>
            <person name="Stamps B.W."/>
            <person name="Wawrik B."/>
        </authorList>
    </citation>
    <scope>NUCLEOTIDE SEQUENCE [LARGE SCALE GENOMIC DNA]</scope>
    <source>
        <strain evidence="4 5">232.1</strain>
    </source>
</reference>
<dbReference type="InterPro" id="IPR029479">
    <property type="entry name" value="Nitroreductase"/>
</dbReference>
<dbReference type="eggNOG" id="COG0778">
    <property type="taxonomic scope" value="Bacteria"/>
</dbReference>
<dbReference type="GO" id="GO:0016491">
    <property type="term" value="F:oxidoreductase activity"/>
    <property type="evidence" value="ECO:0007669"/>
    <property type="project" value="UniProtKB-KW"/>
</dbReference>
<evidence type="ECO:0000256" key="1">
    <source>
        <dbReference type="ARBA" id="ARBA00007118"/>
    </source>
</evidence>
<gene>
    <name evidence="4" type="ORF">T472_0208270</name>
</gene>
<comment type="caution">
    <text evidence="4">The sequence shown here is derived from an EMBL/GenBank/DDBJ whole genome shotgun (WGS) entry which is preliminary data.</text>
</comment>
<dbReference type="RefSeq" id="WP_023386395.1">
    <property type="nucleotide sequence ID" value="NZ_AXUN02000164.1"/>
</dbReference>
<organism evidence="4 5">
    <name type="scientific">Youngiibacter fragilis 232.1</name>
    <dbReference type="NCBI Taxonomy" id="994573"/>
    <lineage>
        <taxon>Bacteria</taxon>
        <taxon>Bacillati</taxon>
        <taxon>Bacillota</taxon>
        <taxon>Clostridia</taxon>
        <taxon>Eubacteriales</taxon>
        <taxon>Clostridiaceae</taxon>
        <taxon>Youngiibacter</taxon>
    </lineage>
</organism>
<protein>
    <submittedName>
        <fullName evidence="4">Nitroreductase</fullName>
    </submittedName>
</protein>
<dbReference type="STRING" id="994573.T472_0208270"/>
<dbReference type="InterPro" id="IPR000415">
    <property type="entry name" value="Nitroreductase-like"/>
</dbReference>